<reference evidence="2 3" key="2">
    <citation type="submission" date="2017-10" db="EMBL/GenBank/DDBJ databases">
        <title>Extensive intraspecific genome diversity in a model arbuscular mycorrhizal fungus.</title>
        <authorList>
            <person name="Chen E.C.H."/>
            <person name="Morin E."/>
            <person name="Baudet D."/>
            <person name="Noel J."/>
            <person name="Ndikumana S."/>
            <person name="Charron P."/>
            <person name="St-Onge C."/>
            <person name="Giorgi J."/>
            <person name="Grigoriev I.V."/>
            <person name="Roux C."/>
            <person name="Martin F.M."/>
            <person name="Corradi N."/>
        </authorList>
    </citation>
    <scope>NUCLEOTIDE SEQUENCE [LARGE SCALE GENOMIC DNA]</scope>
    <source>
        <strain evidence="2 3">C2</strain>
    </source>
</reference>
<evidence type="ECO:0000313" key="3">
    <source>
        <dbReference type="Proteomes" id="UP000233469"/>
    </source>
</evidence>
<keyword evidence="1" id="KW-0472">Membrane</keyword>
<reference evidence="2 3" key="1">
    <citation type="submission" date="2016-04" db="EMBL/GenBank/DDBJ databases">
        <title>Genome analyses suggest a sexual origin of heterokaryosis in a supposedly ancient asexual fungus.</title>
        <authorList>
            <person name="Ropars J."/>
            <person name="Sedzielewska K."/>
            <person name="Noel J."/>
            <person name="Charron P."/>
            <person name="Farinelli L."/>
            <person name="Marton T."/>
            <person name="Kruger M."/>
            <person name="Pelin A."/>
            <person name="Brachmann A."/>
            <person name="Corradi N."/>
        </authorList>
    </citation>
    <scope>NUCLEOTIDE SEQUENCE [LARGE SCALE GENOMIC DNA]</scope>
    <source>
        <strain evidence="2 3">C2</strain>
    </source>
</reference>
<evidence type="ECO:0000256" key="1">
    <source>
        <dbReference type="SAM" id="Phobius"/>
    </source>
</evidence>
<dbReference type="Proteomes" id="UP000233469">
    <property type="component" value="Unassembled WGS sequence"/>
</dbReference>
<evidence type="ECO:0000313" key="2">
    <source>
        <dbReference type="EMBL" id="PKK68611.1"/>
    </source>
</evidence>
<evidence type="ECO:0008006" key="4">
    <source>
        <dbReference type="Google" id="ProtNLM"/>
    </source>
</evidence>
<accession>A0A2N1N416</accession>
<comment type="caution">
    <text evidence="2">The sequence shown here is derived from an EMBL/GenBank/DDBJ whole genome shotgun (WGS) entry which is preliminary data.</text>
</comment>
<name>A0A2N1N416_9GLOM</name>
<dbReference type="VEuPathDB" id="FungiDB:FUN_013980"/>
<feature type="transmembrane region" description="Helical" evidence="1">
    <location>
        <begin position="7"/>
        <end position="29"/>
    </location>
</feature>
<dbReference type="AlphaFoldDB" id="A0A2N1N416"/>
<feature type="transmembrane region" description="Helical" evidence="1">
    <location>
        <begin position="35"/>
        <end position="61"/>
    </location>
</feature>
<organism evidence="2 3">
    <name type="scientific">Rhizophagus irregularis</name>
    <dbReference type="NCBI Taxonomy" id="588596"/>
    <lineage>
        <taxon>Eukaryota</taxon>
        <taxon>Fungi</taxon>
        <taxon>Fungi incertae sedis</taxon>
        <taxon>Mucoromycota</taxon>
        <taxon>Glomeromycotina</taxon>
        <taxon>Glomeromycetes</taxon>
        <taxon>Glomerales</taxon>
        <taxon>Glomeraceae</taxon>
        <taxon>Rhizophagus</taxon>
    </lineage>
</organism>
<gene>
    <name evidence="2" type="ORF">RhiirC2_713259</name>
</gene>
<keyword evidence="1" id="KW-1133">Transmembrane helix</keyword>
<protein>
    <recommendedName>
        <fullName evidence="4">Transmembrane protein</fullName>
    </recommendedName>
</protein>
<keyword evidence="1" id="KW-0812">Transmembrane</keyword>
<dbReference type="EMBL" id="LLXL01000824">
    <property type="protein sequence ID" value="PKK68611.1"/>
    <property type="molecule type" value="Genomic_DNA"/>
</dbReference>
<sequence length="157" mass="18291">MANDIITIPLSAVVLLISIIFLTILQFFISDIKFWYPILTLVILKLQFCLVCFILYVYLFAGLRIDNRAMFQVDFFREDDNIFLKVGKRFTFAEIKVGHVTEIISHEGKFKDSDVLNLWKVDVDESMLNPNSTEEDMKNLGVNYTDFVFAVSRRVIF</sequence>
<proteinExistence type="predicted"/>